<evidence type="ECO:0000259" key="3">
    <source>
        <dbReference type="PROSITE" id="PS50043"/>
    </source>
</evidence>
<gene>
    <name evidence="4" type="ORF">OG517_06015</name>
</gene>
<dbReference type="Gene3D" id="1.10.10.10">
    <property type="entry name" value="Winged helix-like DNA-binding domain superfamily/Winged helix DNA-binding domain"/>
    <property type="match status" value="1"/>
</dbReference>
<dbReference type="PRINTS" id="PR00038">
    <property type="entry name" value="HTHLUXR"/>
</dbReference>
<dbReference type="SUPFAM" id="SSF52540">
    <property type="entry name" value="P-loop containing nucleoside triphosphate hydrolases"/>
    <property type="match status" value="1"/>
</dbReference>
<evidence type="ECO:0000313" key="4">
    <source>
        <dbReference type="EMBL" id="WUQ11016.1"/>
    </source>
</evidence>
<reference evidence="4" key="1">
    <citation type="submission" date="2022-10" db="EMBL/GenBank/DDBJ databases">
        <title>The complete genomes of actinobacterial strains from the NBC collection.</title>
        <authorList>
            <person name="Joergensen T.S."/>
            <person name="Alvarez Arevalo M."/>
            <person name="Sterndorff E.B."/>
            <person name="Faurdal D."/>
            <person name="Vuksanovic O."/>
            <person name="Mourched A.-S."/>
            <person name="Charusanti P."/>
            <person name="Shaw S."/>
            <person name="Blin K."/>
            <person name="Weber T."/>
        </authorList>
    </citation>
    <scope>NUCLEOTIDE SEQUENCE</scope>
    <source>
        <strain evidence="4">NBC_00248</strain>
    </source>
</reference>
<dbReference type="CDD" id="cd06170">
    <property type="entry name" value="LuxR_C_like"/>
    <property type="match status" value="1"/>
</dbReference>
<dbReference type="InterPro" id="IPR027417">
    <property type="entry name" value="P-loop_NTPase"/>
</dbReference>
<dbReference type="InterPro" id="IPR041664">
    <property type="entry name" value="AAA_16"/>
</dbReference>
<accession>A0ABZ1T8M8</accession>
<keyword evidence="1" id="KW-0547">Nucleotide-binding</keyword>
<dbReference type="SUPFAM" id="SSF46894">
    <property type="entry name" value="C-terminal effector domain of the bipartite response regulators"/>
    <property type="match status" value="1"/>
</dbReference>
<evidence type="ECO:0000313" key="5">
    <source>
        <dbReference type="Proteomes" id="UP001432039"/>
    </source>
</evidence>
<evidence type="ECO:0000256" key="2">
    <source>
        <dbReference type="ARBA" id="ARBA00022840"/>
    </source>
</evidence>
<dbReference type="InterPro" id="IPR011990">
    <property type="entry name" value="TPR-like_helical_dom_sf"/>
</dbReference>
<sequence>MQFLGPRLVGRDAETAILTTLAVHAARGSGQAAFIAGEAGAGKTALLRCAAADAEGAGLQALWGSAQELEAHRPFALISACLGLDDGPIDPLRARAAEVLLGQARYGLPGTPGGADFATVEAMCVLVEEICAQGPVALFLDDLQWADRASVLVLQRLAQSVAQLPLLIVGALRPVPRVVEVDVLARGLRGSNRTVLQLGPLASSAVPLLVADVIGHEPGPRLLRLCEGAAGNPLYLGELIAALQREEAITLHGVLAEVPADCTVPAIDTLITHRLAYLRDEVLQVLRAASVLGAGCTLHDLAAVLEVPAHVLLTSIADAEAAGILTPDGPRVVFRHDLVRQALHDAVPSSARSLLHIRAAQALTRAGAAPERVAGHLLEAAPPDGEFLVPWITRSAAQLTARAPGLALRLLGRALVVADPADPHYEQLRLHRVVAQLSSGLLAEAEESARIALARPADSGLEDLFRWIIVQAAFARGRPDVALAETRPACGTAGATPLEAVRFQAFGSVCLFALGRLPEAGAVAAAARRAAVELGDTTALAYALQVLAAKHFLEAPGLEALELARQASRLTPKTIHPAQWLGLQLALANCYLELDLTPDAERALASVRQGAEHLGGVFLPWYHLSCALMAFHAGRWQDAIAEVDAGLDPGVHFAMSRALRALAGTIAVHQGRRDDAETHMSQAAAAQDSGTVSWFYEYILLCTEALLDEAQGHPERAFSRLAHCFDSGIGHLPGQLILSFLTPDLVRLALGQGDSPAARRYAQAARSRAARSSAPYHLGDACRCEGLIAQDPELLLEAARHYREATRPLNQAHALTDAAELHAMRGRLSDGRVYLEQALAIYGSLGAVWDAARATARLRAVSVSRGTRGPRNTARSGWEALTSTERIIAGHVAAGHSNPETATRMCISRRTVSTHVSNILRKLGLTSRIELATEVIHRNSNPEHQQP</sequence>
<dbReference type="Gene3D" id="1.25.40.10">
    <property type="entry name" value="Tetratricopeptide repeat domain"/>
    <property type="match status" value="2"/>
</dbReference>
<dbReference type="InterPro" id="IPR036388">
    <property type="entry name" value="WH-like_DNA-bd_sf"/>
</dbReference>
<name>A0ABZ1T8M8_STRVG</name>
<dbReference type="Pfam" id="PF00196">
    <property type="entry name" value="GerE"/>
    <property type="match status" value="1"/>
</dbReference>
<organism evidence="4 5">
    <name type="scientific">Streptomyces virginiae</name>
    <name type="common">Streptomyces cinnamonensis</name>
    <dbReference type="NCBI Taxonomy" id="1961"/>
    <lineage>
        <taxon>Bacteria</taxon>
        <taxon>Bacillati</taxon>
        <taxon>Actinomycetota</taxon>
        <taxon>Actinomycetes</taxon>
        <taxon>Kitasatosporales</taxon>
        <taxon>Streptomycetaceae</taxon>
        <taxon>Streptomyces</taxon>
    </lineage>
</organism>
<feature type="domain" description="HTH luxR-type" evidence="3">
    <location>
        <begin position="874"/>
        <end position="939"/>
    </location>
</feature>
<dbReference type="Pfam" id="PF13191">
    <property type="entry name" value="AAA_16"/>
    <property type="match status" value="1"/>
</dbReference>
<dbReference type="InterPro" id="IPR016032">
    <property type="entry name" value="Sig_transdc_resp-reg_C-effctor"/>
</dbReference>
<proteinExistence type="predicted"/>
<dbReference type="PANTHER" id="PTHR16305:SF35">
    <property type="entry name" value="TRANSCRIPTIONAL ACTIVATOR DOMAIN"/>
    <property type="match status" value="1"/>
</dbReference>
<dbReference type="PROSITE" id="PS50043">
    <property type="entry name" value="HTH_LUXR_2"/>
    <property type="match status" value="1"/>
</dbReference>
<keyword evidence="5" id="KW-1185">Reference proteome</keyword>
<dbReference type="InterPro" id="IPR000792">
    <property type="entry name" value="Tscrpt_reg_LuxR_C"/>
</dbReference>
<dbReference type="EMBL" id="CP108090">
    <property type="protein sequence ID" value="WUQ11016.1"/>
    <property type="molecule type" value="Genomic_DNA"/>
</dbReference>
<dbReference type="SMART" id="SM00421">
    <property type="entry name" value="HTH_LUXR"/>
    <property type="match status" value="1"/>
</dbReference>
<dbReference type="Proteomes" id="UP001432039">
    <property type="component" value="Chromosome"/>
</dbReference>
<dbReference type="PANTHER" id="PTHR16305">
    <property type="entry name" value="TESTICULAR SOLUBLE ADENYLYL CYCLASE"/>
    <property type="match status" value="1"/>
</dbReference>
<keyword evidence="2" id="KW-0067">ATP-binding</keyword>
<protein>
    <submittedName>
        <fullName evidence="4">AAA family ATPase</fullName>
    </submittedName>
</protein>
<dbReference type="RefSeq" id="WP_328960538.1">
    <property type="nucleotide sequence ID" value="NZ_CP108090.1"/>
</dbReference>
<evidence type="ECO:0000256" key="1">
    <source>
        <dbReference type="ARBA" id="ARBA00022741"/>
    </source>
</evidence>